<reference evidence="3" key="1">
    <citation type="submission" date="2018-12" db="EMBL/GenBank/DDBJ databases">
        <title>Bacillus chawlae sp. nov., Bacillus glennii sp. nov., and Bacillus saganii sp. nov. Isolated from the Vehicle Assembly Building at Kennedy Space Center where the Viking Spacecraft were Assembled.</title>
        <authorList>
            <person name="Seuylemezian A."/>
            <person name="Vaishampayan P."/>
        </authorList>
    </citation>
    <scope>NUCLEOTIDE SEQUENCE [LARGE SCALE GENOMIC DNA]</scope>
    <source>
        <strain evidence="3">DSM 13966</strain>
    </source>
</reference>
<dbReference type="Proteomes" id="UP000279911">
    <property type="component" value="Unassembled WGS sequence"/>
</dbReference>
<dbReference type="OrthoDB" id="9796171at2"/>
<evidence type="ECO:0000313" key="2">
    <source>
        <dbReference type="EMBL" id="RSD29440.1"/>
    </source>
</evidence>
<dbReference type="STRING" id="285983.UB32_10500"/>
<dbReference type="PANTHER" id="PTHR13355">
    <property type="entry name" value="GLUCOSAMINE 6-PHOSPHATE N-ACETYLTRANSFERASE"/>
    <property type="match status" value="1"/>
</dbReference>
<dbReference type="InterPro" id="IPR016181">
    <property type="entry name" value="Acyl_CoA_acyltransferase"/>
</dbReference>
<protein>
    <submittedName>
        <fullName evidence="2">GNAT family N-acetyltransferase</fullName>
    </submittedName>
</protein>
<dbReference type="AlphaFoldDB" id="A0A3R9EFV8"/>
<sequence length="141" mass="15781">MEVKIAGNEQELADAFEVRKTVFIHEQNVPEEEEIDQFESESVHFVLYDDAGKPAGAGRFRVLDGVGKVERICVLKENRKTGVGVAVMNKIEEYAKSQGVGTLKLNAQTHAIPFYSKLGYDTVSEEFMDAGIPHKTMKKYI</sequence>
<comment type="caution">
    <text evidence="2">The sequence shown here is derived from an EMBL/GenBank/DDBJ whole genome shotgun (WGS) entry which is preliminary data.</text>
</comment>
<dbReference type="Pfam" id="PF13673">
    <property type="entry name" value="Acetyltransf_10"/>
    <property type="match status" value="1"/>
</dbReference>
<dbReference type="EMBL" id="RSFW01000002">
    <property type="protein sequence ID" value="RSD29440.1"/>
    <property type="molecule type" value="Genomic_DNA"/>
</dbReference>
<dbReference type="PANTHER" id="PTHR13355:SF11">
    <property type="entry name" value="GLUCOSAMINE 6-PHOSPHATE N-ACETYLTRANSFERASE"/>
    <property type="match status" value="1"/>
</dbReference>
<organism evidence="2 3">
    <name type="scientific">Mesobacillus subterraneus</name>
    <dbReference type="NCBI Taxonomy" id="285983"/>
    <lineage>
        <taxon>Bacteria</taxon>
        <taxon>Bacillati</taxon>
        <taxon>Bacillota</taxon>
        <taxon>Bacilli</taxon>
        <taxon>Bacillales</taxon>
        <taxon>Bacillaceae</taxon>
        <taxon>Mesobacillus</taxon>
    </lineage>
</organism>
<evidence type="ECO:0000259" key="1">
    <source>
        <dbReference type="PROSITE" id="PS51186"/>
    </source>
</evidence>
<evidence type="ECO:0000313" key="3">
    <source>
        <dbReference type="Proteomes" id="UP000279911"/>
    </source>
</evidence>
<dbReference type="RefSeq" id="WP_125478312.1">
    <property type="nucleotide sequence ID" value="NZ_RSFW01000002.1"/>
</dbReference>
<accession>A0A3R9EFV8</accession>
<name>A0A3R9EFV8_9BACI</name>
<dbReference type="CDD" id="cd04301">
    <property type="entry name" value="NAT_SF"/>
    <property type="match status" value="1"/>
</dbReference>
<gene>
    <name evidence="2" type="ORF">EJA10_02000</name>
</gene>
<dbReference type="GO" id="GO:0004343">
    <property type="term" value="F:glucosamine 6-phosphate N-acetyltransferase activity"/>
    <property type="evidence" value="ECO:0007669"/>
    <property type="project" value="TreeGrafter"/>
</dbReference>
<dbReference type="InterPro" id="IPR039143">
    <property type="entry name" value="GNPNAT1-like"/>
</dbReference>
<dbReference type="Gene3D" id="3.40.630.30">
    <property type="match status" value="1"/>
</dbReference>
<dbReference type="InterPro" id="IPR000182">
    <property type="entry name" value="GNAT_dom"/>
</dbReference>
<feature type="domain" description="N-acetyltransferase" evidence="1">
    <location>
        <begin position="1"/>
        <end position="141"/>
    </location>
</feature>
<proteinExistence type="predicted"/>
<keyword evidence="2" id="KW-0808">Transferase</keyword>
<dbReference type="SUPFAM" id="SSF55729">
    <property type="entry name" value="Acyl-CoA N-acyltransferases (Nat)"/>
    <property type="match status" value="1"/>
</dbReference>
<dbReference type="PROSITE" id="PS51186">
    <property type="entry name" value="GNAT"/>
    <property type="match status" value="1"/>
</dbReference>